<reference evidence="8 9" key="1">
    <citation type="journal article" date="2006" name="Nature">
        <title>Insights from the genome of the biotrophic fungal plant pathogen Ustilago maydis.</title>
        <authorList>
            <person name="Kamper J."/>
            <person name="Kahmann R."/>
            <person name="Bolker M."/>
            <person name="Ma L.J."/>
            <person name="Brefort T."/>
            <person name="Saville B.J."/>
            <person name="Banuett F."/>
            <person name="Kronstad J.W."/>
            <person name="Gold S.E."/>
            <person name="Muller O."/>
            <person name="Perlin M.H."/>
            <person name="Wosten H.A."/>
            <person name="de Vries R."/>
            <person name="Ruiz-Herrera J."/>
            <person name="Reynaga-Pena C.G."/>
            <person name="Snetselaar K."/>
            <person name="McCann M."/>
            <person name="Perez-Martin J."/>
            <person name="Feldbrugge M."/>
            <person name="Basse C.W."/>
            <person name="Steinberg G."/>
            <person name="Ibeas J.I."/>
            <person name="Holloman W."/>
            <person name="Guzman P."/>
            <person name="Farman M."/>
            <person name="Stajich J.E."/>
            <person name="Sentandreu R."/>
            <person name="Gonzalez-Prieto J.M."/>
            <person name="Kennell J.C."/>
            <person name="Molina L."/>
            <person name="Schirawski J."/>
            <person name="Mendoza-Mendoza A."/>
            <person name="Greilinger D."/>
            <person name="Munch K."/>
            <person name="Rossel N."/>
            <person name="Scherer M."/>
            <person name="Vranes M."/>
            <person name="Ladendorf O."/>
            <person name="Vincon V."/>
            <person name="Fuchs U."/>
            <person name="Sandrock B."/>
            <person name="Meng S."/>
            <person name="Ho E.C."/>
            <person name="Cahill M.J."/>
            <person name="Boyce K.J."/>
            <person name="Klose J."/>
            <person name="Klosterman S.J."/>
            <person name="Deelstra H.J."/>
            <person name="Ortiz-Castellanos L."/>
            <person name="Li W."/>
            <person name="Sanchez-Alonso P."/>
            <person name="Schreier P.H."/>
            <person name="Hauser-Hahn I."/>
            <person name="Vaupel M."/>
            <person name="Koopmann E."/>
            <person name="Friedrich G."/>
            <person name="Voss H."/>
            <person name="Schluter T."/>
            <person name="Margolis J."/>
            <person name="Platt D."/>
            <person name="Swimmer C."/>
            <person name="Gnirke A."/>
            <person name="Chen F."/>
            <person name="Vysotskaia V."/>
            <person name="Mannhaupt G."/>
            <person name="Guldener U."/>
            <person name="Munsterkotter M."/>
            <person name="Haase D."/>
            <person name="Oesterheld M."/>
            <person name="Mewes H.W."/>
            <person name="Mauceli E.W."/>
            <person name="DeCaprio D."/>
            <person name="Wade C.M."/>
            <person name="Butler J."/>
            <person name="Young S."/>
            <person name="Jaffe D.B."/>
            <person name="Calvo S."/>
            <person name="Nusbaum C."/>
            <person name="Galagan J."/>
            <person name="Birren B.W."/>
        </authorList>
    </citation>
    <scope>NUCLEOTIDE SEQUENCE [LARGE SCALE GENOMIC DNA]</scope>
    <source>
        <strain evidence="9">DSM 14603 / FGSC 9021 / UM521</strain>
    </source>
</reference>
<evidence type="ECO:0000313" key="8">
    <source>
        <dbReference type="EMBL" id="KIS67688.1"/>
    </source>
</evidence>
<dbReference type="Gene3D" id="1.10.630.10">
    <property type="entry name" value="Cytochrome P450"/>
    <property type="match status" value="1"/>
</dbReference>
<keyword evidence="9" id="KW-1185">Reference proteome</keyword>
<dbReference type="PANTHER" id="PTHR24305">
    <property type="entry name" value="CYTOCHROME P450"/>
    <property type="match status" value="1"/>
</dbReference>
<dbReference type="EMBL" id="CM003151">
    <property type="protein sequence ID" value="KIS67688.1"/>
    <property type="molecule type" value="Genomic_DNA"/>
</dbReference>
<comment type="similarity">
    <text evidence="2">Belongs to the cytochrome P450 family.</text>
</comment>
<protein>
    <recommendedName>
        <fullName evidence="10">Cytochrome P450</fullName>
    </recommendedName>
</protein>
<feature type="transmembrane region" description="Helical" evidence="7">
    <location>
        <begin position="33"/>
        <end position="56"/>
    </location>
</feature>
<dbReference type="PRINTS" id="PR00385">
    <property type="entry name" value="P450"/>
</dbReference>
<dbReference type="SUPFAM" id="SSF48264">
    <property type="entry name" value="Cytochrome P450"/>
    <property type="match status" value="1"/>
</dbReference>
<dbReference type="GeneID" id="23564447"/>
<dbReference type="eggNOG" id="KOG0157">
    <property type="taxonomic scope" value="Eukaryota"/>
</dbReference>
<evidence type="ECO:0008006" key="10">
    <source>
        <dbReference type="Google" id="ProtNLM"/>
    </source>
</evidence>
<comment type="cofactor">
    <cofactor evidence="1 6">
        <name>heme</name>
        <dbReference type="ChEBI" id="CHEBI:30413"/>
    </cofactor>
</comment>
<dbReference type="GO" id="GO:0005506">
    <property type="term" value="F:iron ion binding"/>
    <property type="evidence" value="ECO:0007669"/>
    <property type="project" value="InterPro"/>
</dbReference>
<feature type="binding site" description="axial binding residue" evidence="6">
    <location>
        <position position="589"/>
    </location>
    <ligand>
        <name>heme</name>
        <dbReference type="ChEBI" id="CHEBI:30413"/>
    </ligand>
    <ligandPart>
        <name>Fe</name>
        <dbReference type="ChEBI" id="CHEBI:18248"/>
    </ligandPart>
</feature>
<dbReference type="PRINTS" id="PR00465">
    <property type="entry name" value="EP450IV"/>
</dbReference>
<dbReference type="PANTHER" id="PTHR24305:SF166">
    <property type="entry name" value="CYTOCHROME P450 12A4, MITOCHONDRIAL-RELATED"/>
    <property type="match status" value="1"/>
</dbReference>
<keyword evidence="7" id="KW-0812">Transmembrane</keyword>
<name>A0A0D1CLT1_MYCMD</name>
<dbReference type="STRING" id="237631.A0A0D1CLT1"/>
<dbReference type="InterPro" id="IPR036396">
    <property type="entry name" value="Cyt_P450_sf"/>
</dbReference>
<keyword evidence="4" id="KW-0560">Oxidoreductase</keyword>
<evidence type="ECO:0000256" key="2">
    <source>
        <dbReference type="ARBA" id="ARBA00010617"/>
    </source>
</evidence>
<dbReference type="CDD" id="cd11069">
    <property type="entry name" value="CYP_FUM15-like"/>
    <property type="match status" value="1"/>
</dbReference>
<evidence type="ECO:0000256" key="6">
    <source>
        <dbReference type="PIRSR" id="PIRSR602403-1"/>
    </source>
</evidence>
<dbReference type="InterPro" id="IPR050121">
    <property type="entry name" value="Cytochrome_P450_monoxygenase"/>
</dbReference>
<dbReference type="Proteomes" id="UP000000561">
    <property type="component" value="Chromosome 12"/>
</dbReference>
<dbReference type="InterPro" id="IPR002403">
    <property type="entry name" value="Cyt_P450_E_grp-IV"/>
</dbReference>
<sequence length="652" mass="72982">MSFEVTLSSAAEQIFALLLKPISLIRAYPITSFLASLVLVPLFLVLSAALFFFGIATWRYISLHILGTDMYSHIPRPARTDRYPLLTGHLGYIRKSPPVEGHLTFHRELNTKVYVYRGLFYSPRLMISDAKAMLHMLSAANSYNYEKPASTRLVLKNFLGEGVLVAEGDVHKRQRKILQPAFSVGAIRELNPIFMRYSRDLVEKIGQMVDRSNSNAKEGGVDGVTRPFVAQSSYAMKASKPGEPVIDIGWWCIRAALDIIGDAGFGYHFEALKVDVDPSIVVRRAGDELGDAFNTLFKLSLKIDIVRFLQLYLSNFKWLKWVNSIPNKRKWATDSAYGELEKVSMQIVDRKKAEIRGEMQDEIEARGKTTSSDAFTKADFDEKDSVSTNGSAPGKDLLHLMMRANMAADVSPKEKLDDAELIGQITTLLIAGHETTSNQTAWTLWLLAQQSSVQQKLRDEIHDHFGRGMERDPGYDELMSMPYLDAVCKESLRVNSAVPSTIRVAKTSADVPLSKPYPTRDGRGTFNSIHIPAGREVIIPITLINIDDEIWGPDAAEFVPERWLDLPPAPRQNGLPMHLMSFISGPRGCIGNRFALAEFKAMLCHLVGSFHFETVQDWKVEAKQTAVIRSRVVGQEDVGPQMPLRISRIPTV</sequence>
<dbReference type="RefSeq" id="XP_011390676.1">
    <property type="nucleotide sequence ID" value="XM_011392374.1"/>
</dbReference>
<evidence type="ECO:0000256" key="7">
    <source>
        <dbReference type="SAM" id="Phobius"/>
    </source>
</evidence>
<organism evidence="8 9">
    <name type="scientific">Mycosarcoma maydis</name>
    <name type="common">Corn smut fungus</name>
    <name type="synonym">Ustilago maydis</name>
    <dbReference type="NCBI Taxonomy" id="5270"/>
    <lineage>
        <taxon>Eukaryota</taxon>
        <taxon>Fungi</taxon>
        <taxon>Dikarya</taxon>
        <taxon>Basidiomycota</taxon>
        <taxon>Ustilaginomycotina</taxon>
        <taxon>Ustilaginomycetes</taxon>
        <taxon>Ustilaginales</taxon>
        <taxon>Ustilaginaceae</taxon>
        <taxon>Mycosarcoma</taxon>
    </lineage>
</organism>
<gene>
    <name evidence="8" type="ORF">UMAG_04189</name>
</gene>
<dbReference type="OMA" id="LMMRANM"/>
<keyword evidence="7" id="KW-1133">Transmembrane helix</keyword>
<dbReference type="OrthoDB" id="1470350at2759"/>
<dbReference type="Pfam" id="PF00067">
    <property type="entry name" value="p450"/>
    <property type="match status" value="1"/>
</dbReference>
<keyword evidence="3 6" id="KW-0479">Metal-binding</keyword>
<evidence type="ECO:0000256" key="4">
    <source>
        <dbReference type="ARBA" id="ARBA00023002"/>
    </source>
</evidence>
<dbReference type="GO" id="GO:0020037">
    <property type="term" value="F:heme binding"/>
    <property type="evidence" value="ECO:0007669"/>
    <property type="project" value="InterPro"/>
</dbReference>
<evidence type="ECO:0000256" key="1">
    <source>
        <dbReference type="ARBA" id="ARBA00001971"/>
    </source>
</evidence>
<evidence type="ECO:0000256" key="3">
    <source>
        <dbReference type="ARBA" id="ARBA00022723"/>
    </source>
</evidence>
<dbReference type="KEGG" id="uma:UMAG_04189"/>
<dbReference type="InterPro" id="IPR001128">
    <property type="entry name" value="Cyt_P450"/>
</dbReference>
<dbReference type="GO" id="GO:0004497">
    <property type="term" value="F:monooxygenase activity"/>
    <property type="evidence" value="ECO:0007669"/>
    <property type="project" value="InterPro"/>
</dbReference>
<accession>A0A0D1CLT1</accession>
<keyword evidence="6" id="KW-0349">Heme</keyword>
<dbReference type="GO" id="GO:0016705">
    <property type="term" value="F:oxidoreductase activity, acting on paired donors, with incorporation or reduction of molecular oxygen"/>
    <property type="evidence" value="ECO:0007669"/>
    <property type="project" value="InterPro"/>
</dbReference>
<keyword evidence="5 6" id="KW-0408">Iron</keyword>
<dbReference type="VEuPathDB" id="FungiDB:UMAG_04189"/>
<dbReference type="InParanoid" id="A0A0D1CLT1"/>
<evidence type="ECO:0000256" key="5">
    <source>
        <dbReference type="ARBA" id="ARBA00023004"/>
    </source>
</evidence>
<evidence type="ECO:0000313" key="9">
    <source>
        <dbReference type="Proteomes" id="UP000000561"/>
    </source>
</evidence>
<dbReference type="AlphaFoldDB" id="A0A0D1CLT1"/>
<proteinExistence type="inferred from homology"/>
<keyword evidence="7" id="KW-0472">Membrane</keyword>